<name>A0A7J7SDU9_MYOMY</name>
<accession>A0A7J7SDU9</accession>
<dbReference type="EMBL" id="JABWUV010000019">
    <property type="protein sequence ID" value="KAF6286523.1"/>
    <property type="molecule type" value="Genomic_DNA"/>
</dbReference>
<protein>
    <submittedName>
        <fullName evidence="1">U2 small nuclear RNA auxiliary factor 1 like 4</fullName>
    </submittedName>
</protein>
<comment type="caution">
    <text evidence="1">The sequence shown here is derived from an EMBL/GenBank/DDBJ whole genome shotgun (WGS) entry which is preliminary data.</text>
</comment>
<keyword evidence="2" id="KW-1185">Reference proteome</keyword>
<dbReference type="AlphaFoldDB" id="A0A7J7SDU9"/>
<evidence type="ECO:0000313" key="2">
    <source>
        <dbReference type="Proteomes" id="UP000527355"/>
    </source>
</evidence>
<proteinExistence type="predicted"/>
<gene>
    <name evidence="1" type="ORF">mMyoMyo1_020043</name>
</gene>
<sequence length="86" mass="9708">MCVTTWGTTSWAMSMSMSRPRSHTCHCPKEETDDIPQATSRVTSKILTLLPSTPNRWKIIGLRAQRPRNPQVGLVERLRAGNFISI</sequence>
<dbReference type="Proteomes" id="UP000527355">
    <property type="component" value="Unassembled WGS sequence"/>
</dbReference>
<organism evidence="1 2">
    <name type="scientific">Myotis myotis</name>
    <name type="common">Greater mouse-eared bat</name>
    <name type="synonym">Vespertilio myotis</name>
    <dbReference type="NCBI Taxonomy" id="51298"/>
    <lineage>
        <taxon>Eukaryota</taxon>
        <taxon>Metazoa</taxon>
        <taxon>Chordata</taxon>
        <taxon>Craniata</taxon>
        <taxon>Vertebrata</taxon>
        <taxon>Euteleostomi</taxon>
        <taxon>Mammalia</taxon>
        <taxon>Eutheria</taxon>
        <taxon>Laurasiatheria</taxon>
        <taxon>Chiroptera</taxon>
        <taxon>Yangochiroptera</taxon>
        <taxon>Vespertilionidae</taxon>
        <taxon>Myotis</taxon>
    </lineage>
</organism>
<evidence type="ECO:0000313" key="1">
    <source>
        <dbReference type="EMBL" id="KAF6286523.1"/>
    </source>
</evidence>
<reference evidence="1 2" key="1">
    <citation type="journal article" date="2020" name="Nature">
        <title>Six reference-quality genomes reveal evolution of bat adaptations.</title>
        <authorList>
            <person name="Jebb D."/>
            <person name="Huang Z."/>
            <person name="Pippel M."/>
            <person name="Hughes G.M."/>
            <person name="Lavrichenko K."/>
            <person name="Devanna P."/>
            <person name="Winkler S."/>
            <person name="Jermiin L.S."/>
            <person name="Skirmuntt E.C."/>
            <person name="Katzourakis A."/>
            <person name="Burkitt-Gray L."/>
            <person name="Ray D.A."/>
            <person name="Sullivan K.A.M."/>
            <person name="Roscito J.G."/>
            <person name="Kirilenko B.M."/>
            <person name="Davalos L.M."/>
            <person name="Corthals A.P."/>
            <person name="Power M.L."/>
            <person name="Jones G."/>
            <person name="Ransome R.D."/>
            <person name="Dechmann D.K.N."/>
            <person name="Locatelli A.G."/>
            <person name="Puechmaille S.J."/>
            <person name="Fedrigo O."/>
            <person name="Jarvis E.D."/>
            <person name="Hiller M."/>
            <person name="Vernes S.C."/>
            <person name="Myers E.W."/>
            <person name="Teeling E.C."/>
        </authorList>
    </citation>
    <scope>NUCLEOTIDE SEQUENCE [LARGE SCALE GENOMIC DNA]</scope>
    <source>
        <strain evidence="1">MMyoMyo1</strain>
        <tissue evidence="1">Flight muscle</tissue>
    </source>
</reference>